<feature type="region of interest" description="Disordered" evidence="6">
    <location>
        <begin position="23"/>
        <end position="61"/>
    </location>
</feature>
<evidence type="ECO:0008006" key="8">
    <source>
        <dbReference type="Google" id="ProtNLM"/>
    </source>
</evidence>
<evidence type="ECO:0000256" key="4">
    <source>
        <dbReference type="ARBA" id="ARBA00023004"/>
    </source>
</evidence>
<dbReference type="Gene3D" id="3.40.50.300">
    <property type="entry name" value="P-loop containing nucleotide triphosphate hydrolases"/>
    <property type="match status" value="1"/>
</dbReference>
<gene>
    <name evidence="7" type="ORF">SSP0437_LOCUS5783</name>
</gene>
<evidence type="ECO:0000256" key="2">
    <source>
        <dbReference type="ARBA" id="ARBA00022741"/>
    </source>
</evidence>
<dbReference type="InterPro" id="IPR033756">
    <property type="entry name" value="YlxH/NBP35"/>
</dbReference>
<evidence type="ECO:0000313" key="7">
    <source>
        <dbReference type="EMBL" id="CAD9296191.1"/>
    </source>
</evidence>
<protein>
    <recommendedName>
        <fullName evidence="8">Cytosolic Fe-S cluster assembly factor NUBP1 homolog</fullName>
    </recommendedName>
</protein>
<sequence length="311" mass="33128">MSGKGGVGKSTLTVHLAEAISTMVRRRRRADANTDSPSTKKARRNNDSHQEVDDDDEDDDEPVSVGLLDIDICGPSLPRLLGNVSGSVRTSASGWEPQWITESIGLMSIAFLLEREDQAVVWRGGKKDGLIRQFLRDVEWGAVDALLVDTPPGTSDEHLSIVQYLKESGKLRGAILVSTPQEVALADVRKQLAFCRKVKVPVIGLVENMAGFVCRKCGTTSVIFPPSAGGVGALAAAENIPLLGSLPLDPAIGQRCDTGRVLGCLTDAETASSPAMEELRRIRAKLAPLVSPPDAAWELVPPSDSAATQTS</sequence>
<dbReference type="InterPro" id="IPR027417">
    <property type="entry name" value="P-loop_NTPase"/>
</dbReference>
<dbReference type="AlphaFoldDB" id="A0A7S1YDJ3"/>
<accession>A0A7S1YDJ3</accession>
<dbReference type="GO" id="GO:0016226">
    <property type="term" value="P:iron-sulfur cluster assembly"/>
    <property type="evidence" value="ECO:0007669"/>
    <property type="project" value="InterPro"/>
</dbReference>
<proteinExistence type="inferred from homology"/>
<organism evidence="7">
    <name type="scientific">Sexangularia sp. CB-2014</name>
    <dbReference type="NCBI Taxonomy" id="1486929"/>
    <lineage>
        <taxon>Eukaryota</taxon>
        <taxon>Amoebozoa</taxon>
        <taxon>Tubulinea</taxon>
        <taxon>Elardia</taxon>
        <taxon>Arcellinida</taxon>
        <taxon>Arcellinida incertae sedis</taxon>
        <taxon>Sexangularia</taxon>
    </lineage>
</organism>
<dbReference type="GO" id="GO:0051536">
    <property type="term" value="F:iron-sulfur cluster binding"/>
    <property type="evidence" value="ECO:0007669"/>
    <property type="project" value="UniProtKB-KW"/>
</dbReference>
<keyword evidence="3" id="KW-0067">ATP-binding</keyword>
<dbReference type="SUPFAM" id="SSF52540">
    <property type="entry name" value="P-loop containing nucleoside triphosphate hydrolases"/>
    <property type="match status" value="1"/>
</dbReference>
<evidence type="ECO:0000256" key="5">
    <source>
        <dbReference type="ARBA" id="ARBA00023014"/>
    </source>
</evidence>
<dbReference type="InterPro" id="IPR019591">
    <property type="entry name" value="Mrp/NBP35_ATP-bd"/>
</dbReference>
<evidence type="ECO:0000256" key="1">
    <source>
        <dbReference type="ARBA" id="ARBA00022723"/>
    </source>
</evidence>
<keyword evidence="5" id="KW-0411">Iron-sulfur</keyword>
<keyword evidence="2" id="KW-0547">Nucleotide-binding</keyword>
<dbReference type="GO" id="GO:0005524">
    <property type="term" value="F:ATP binding"/>
    <property type="evidence" value="ECO:0007669"/>
    <property type="project" value="UniProtKB-KW"/>
</dbReference>
<dbReference type="GO" id="GO:0046872">
    <property type="term" value="F:metal ion binding"/>
    <property type="evidence" value="ECO:0007669"/>
    <property type="project" value="UniProtKB-KW"/>
</dbReference>
<dbReference type="Pfam" id="PF10609">
    <property type="entry name" value="ParA"/>
    <property type="match status" value="1"/>
</dbReference>
<dbReference type="CDD" id="cd02037">
    <property type="entry name" value="Mrp_NBP35"/>
    <property type="match status" value="1"/>
</dbReference>
<reference evidence="7" key="1">
    <citation type="submission" date="2021-01" db="EMBL/GenBank/DDBJ databases">
        <authorList>
            <person name="Corre E."/>
            <person name="Pelletier E."/>
            <person name="Niang G."/>
            <person name="Scheremetjew M."/>
            <person name="Finn R."/>
            <person name="Kale V."/>
            <person name="Holt S."/>
            <person name="Cochrane G."/>
            <person name="Meng A."/>
            <person name="Brown T."/>
            <person name="Cohen L."/>
        </authorList>
    </citation>
    <scope>NUCLEOTIDE SEQUENCE</scope>
    <source>
        <strain evidence="7">ATCC 50979</strain>
    </source>
</reference>
<keyword evidence="1" id="KW-0479">Metal-binding</keyword>
<dbReference type="GO" id="GO:0140663">
    <property type="term" value="F:ATP-dependent FeS chaperone activity"/>
    <property type="evidence" value="ECO:0007669"/>
    <property type="project" value="InterPro"/>
</dbReference>
<feature type="compositionally biased region" description="Acidic residues" evidence="6">
    <location>
        <begin position="52"/>
        <end position="61"/>
    </location>
</feature>
<evidence type="ECO:0000256" key="3">
    <source>
        <dbReference type="ARBA" id="ARBA00022840"/>
    </source>
</evidence>
<dbReference type="PANTHER" id="PTHR23264">
    <property type="entry name" value="NUCLEOTIDE-BINDING PROTEIN NBP35 YEAST -RELATED"/>
    <property type="match status" value="1"/>
</dbReference>
<keyword evidence="4" id="KW-0408">Iron</keyword>
<dbReference type="HAMAP" id="MF_02040">
    <property type="entry name" value="Mrp_NBP35"/>
    <property type="match status" value="1"/>
</dbReference>
<dbReference type="GO" id="GO:0005829">
    <property type="term" value="C:cytosol"/>
    <property type="evidence" value="ECO:0007669"/>
    <property type="project" value="TreeGrafter"/>
</dbReference>
<dbReference type="PANTHER" id="PTHR23264:SF35">
    <property type="entry name" value="CYTOSOLIC FE-S CLUSTER ASSEMBLY FACTOR NUBP1"/>
    <property type="match status" value="1"/>
</dbReference>
<name>A0A7S1YDJ3_9EUKA</name>
<dbReference type="EMBL" id="HBGL01007480">
    <property type="protein sequence ID" value="CAD9296191.1"/>
    <property type="molecule type" value="Transcribed_RNA"/>
</dbReference>
<evidence type="ECO:0000256" key="6">
    <source>
        <dbReference type="SAM" id="MobiDB-lite"/>
    </source>
</evidence>